<dbReference type="Proteomes" id="UP000297777">
    <property type="component" value="Unassembled WGS sequence"/>
</dbReference>
<evidence type="ECO:0000256" key="1">
    <source>
        <dbReference type="SAM" id="Phobius"/>
    </source>
</evidence>
<evidence type="ECO:0000313" key="3">
    <source>
        <dbReference type="Proteomes" id="UP000297777"/>
    </source>
</evidence>
<gene>
    <name evidence="2" type="ORF">BTUL_0080g00270</name>
</gene>
<keyword evidence="1" id="KW-0472">Membrane</keyword>
<organism evidence="2 3">
    <name type="scientific">Botrytis tulipae</name>
    <dbReference type="NCBI Taxonomy" id="87230"/>
    <lineage>
        <taxon>Eukaryota</taxon>
        <taxon>Fungi</taxon>
        <taxon>Dikarya</taxon>
        <taxon>Ascomycota</taxon>
        <taxon>Pezizomycotina</taxon>
        <taxon>Leotiomycetes</taxon>
        <taxon>Helotiales</taxon>
        <taxon>Sclerotiniaceae</taxon>
        <taxon>Botrytis</taxon>
    </lineage>
</organism>
<dbReference type="AlphaFoldDB" id="A0A4Z1EW01"/>
<name>A0A4Z1EW01_9HELO</name>
<feature type="transmembrane region" description="Helical" evidence="1">
    <location>
        <begin position="74"/>
        <end position="95"/>
    </location>
</feature>
<proteinExistence type="predicted"/>
<protein>
    <submittedName>
        <fullName evidence="2">Uncharacterized protein</fullName>
    </submittedName>
</protein>
<comment type="caution">
    <text evidence="2">The sequence shown here is derived from an EMBL/GenBank/DDBJ whole genome shotgun (WGS) entry which is preliminary data.</text>
</comment>
<dbReference type="EMBL" id="PQXH01000080">
    <property type="protein sequence ID" value="TGO12907.1"/>
    <property type="molecule type" value="Genomic_DNA"/>
</dbReference>
<keyword evidence="1" id="KW-1133">Transmembrane helix</keyword>
<accession>A0A4Z1EW01</accession>
<keyword evidence="1" id="KW-0812">Transmembrane</keyword>
<keyword evidence="3" id="KW-1185">Reference proteome</keyword>
<evidence type="ECO:0000313" key="2">
    <source>
        <dbReference type="EMBL" id="TGO12907.1"/>
    </source>
</evidence>
<reference evidence="2 3" key="1">
    <citation type="submission" date="2017-12" db="EMBL/GenBank/DDBJ databases">
        <title>Comparative genomics of Botrytis spp.</title>
        <authorList>
            <person name="Valero-Jimenez C.A."/>
            <person name="Tapia P."/>
            <person name="Veloso J."/>
            <person name="Silva-Moreno E."/>
            <person name="Staats M."/>
            <person name="Valdes J.H."/>
            <person name="Van Kan J.A.L."/>
        </authorList>
    </citation>
    <scope>NUCLEOTIDE SEQUENCE [LARGE SCALE GENOMIC DNA]</scope>
    <source>
        <strain evidence="2 3">Bt9001</strain>
    </source>
</reference>
<sequence length="105" mass="11981">MASKRLIISISPLIEDRPSSTTAKETAREALFDGNTHPRFLIEYKNLQNQLSNIFTQLREAHESTLPSITLQHISILVVFCLVLIIIFAGLILAVSRIYNLLRYR</sequence>